<proteinExistence type="inferred from homology"/>
<evidence type="ECO:0000256" key="1">
    <source>
        <dbReference type="ARBA" id="ARBA00006499"/>
    </source>
</evidence>
<organism evidence="4 5">
    <name type="scientific">Methyloradius palustris</name>
    <dbReference type="NCBI Taxonomy" id="2778876"/>
    <lineage>
        <taxon>Bacteria</taxon>
        <taxon>Pseudomonadati</taxon>
        <taxon>Pseudomonadota</taxon>
        <taxon>Betaproteobacteria</taxon>
        <taxon>Nitrosomonadales</taxon>
        <taxon>Methylophilaceae</taxon>
        <taxon>Methyloradius</taxon>
    </lineage>
</organism>
<dbReference type="InterPro" id="IPR029058">
    <property type="entry name" value="AB_hydrolase_fold"/>
</dbReference>
<gene>
    <name evidence="4" type="ORF">ZMTM_03430</name>
</gene>
<evidence type="ECO:0000313" key="4">
    <source>
        <dbReference type="EMBL" id="BCM24084.1"/>
    </source>
</evidence>
<dbReference type="GO" id="GO:0016787">
    <property type="term" value="F:hydrolase activity"/>
    <property type="evidence" value="ECO:0007669"/>
    <property type="project" value="UniProtKB-KW"/>
</dbReference>
<dbReference type="KEGG" id="mpau:ZMTM_03430"/>
<keyword evidence="5" id="KW-1185">Reference proteome</keyword>
<sequence length="191" mass="21001">MENFNFSGIERLPKSGEVEQLFILMHGVGGSPANLMPLVNKLRDVYSSAAFLLPEGTYPFDGGGSGRQWFSIKEVTEENRYTRVENALPALHELVVAAQERFKVNQQNTVLGGFSQGAIMSLEYSVAHDDMVGNILAFSGRFTKLPTKAPAFTQLHLFHGQEDNVMPVSHSLAALENCLLGLENSGCCPYY</sequence>
<dbReference type="InterPro" id="IPR003140">
    <property type="entry name" value="PLipase/COase/thioEstase"/>
</dbReference>
<evidence type="ECO:0000313" key="5">
    <source>
        <dbReference type="Proteomes" id="UP000826722"/>
    </source>
</evidence>
<dbReference type="RefSeq" id="WP_221764643.1">
    <property type="nucleotide sequence ID" value="NZ_AP024110.1"/>
</dbReference>
<dbReference type="EMBL" id="AP024110">
    <property type="protein sequence ID" value="BCM24084.1"/>
    <property type="molecule type" value="Genomic_DNA"/>
</dbReference>
<evidence type="ECO:0000259" key="3">
    <source>
        <dbReference type="Pfam" id="PF02230"/>
    </source>
</evidence>
<feature type="domain" description="Phospholipase/carboxylesterase/thioesterase" evidence="3">
    <location>
        <begin position="14"/>
        <end position="174"/>
    </location>
</feature>
<evidence type="ECO:0000256" key="2">
    <source>
        <dbReference type="ARBA" id="ARBA00022801"/>
    </source>
</evidence>
<dbReference type="AlphaFoldDB" id="A0A8D5GCL2"/>
<dbReference type="Proteomes" id="UP000826722">
    <property type="component" value="Chromosome"/>
</dbReference>
<dbReference type="PANTHER" id="PTHR10655">
    <property type="entry name" value="LYSOPHOSPHOLIPASE-RELATED"/>
    <property type="match status" value="1"/>
</dbReference>
<reference evidence="4" key="1">
    <citation type="journal article" date="2021" name="Arch. Microbiol.">
        <title>Methyloradius palustris gen. nov., sp. nov., a methanol-oxidizing bacterium isolated from snow.</title>
        <authorList>
            <person name="Miyadera T."/>
            <person name="Kojima H."/>
            <person name="Fukui M."/>
        </authorList>
    </citation>
    <scope>NUCLEOTIDE SEQUENCE</scope>
    <source>
        <strain evidence="4">Zm11</strain>
    </source>
</reference>
<dbReference type="PANTHER" id="PTHR10655:SF17">
    <property type="entry name" value="LYSOPHOSPHOLIPASE-LIKE PROTEIN 1"/>
    <property type="match status" value="1"/>
</dbReference>
<keyword evidence="2" id="KW-0378">Hydrolase</keyword>
<dbReference type="InterPro" id="IPR050565">
    <property type="entry name" value="LYPA1-2/EST-like"/>
</dbReference>
<name>A0A8D5GCL2_9PROT</name>
<dbReference type="SUPFAM" id="SSF53474">
    <property type="entry name" value="alpha/beta-Hydrolases"/>
    <property type="match status" value="1"/>
</dbReference>
<accession>A0A8D5GCL2</accession>
<comment type="similarity">
    <text evidence="1">Belongs to the AB hydrolase superfamily. AB hydrolase 2 family.</text>
</comment>
<dbReference type="Gene3D" id="3.40.50.1820">
    <property type="entry name" value="alpha/beta hydrolase"/>
    <property type="match status" value="1"/>
</dbReference>
<protein>
    <recommendedName>
        <fullName evidence="3">Phospholipase/carboxylesterase/thioesterase domain-containing protein</fullName>
    </recommendedName>
</protein>
<dbReference type="Pfam" id="PF02230">
    <property type="entry name" value="Abhydrolase_2"/>
    <property type="match status" value="1"/>
</dbReference>